<dbReference type="Pfam" id="PF12974">
    <property type="entry name" value="Phosphonate-bd"/>
    <property type="match status" value="1"/>
</dbReference>
<dbReference type="PANTHER" id="PTHR30024:SF17">
    <property type="entry name" value="SOLUTE-BINDING PROTEIN FAMILY 3_N-TERMINAL DOMAIN-CONTAINING PROTEIN"/>
    <property type="match status" value="1"/>
</dbReference>
<gene>
    <name evidence="1" type="ORF">HY768_02625</name>
</gene>
<accession>A0A933IB83</accession>
<name>A0A933IB83_UNCT6</name>
<dbReference type="EMBL" id="JACQXR010000032">
    <property type="protein sequence ID" value="MBI4726114.1"/>
    <property type="molecule type" value="Genomic_DNA"/>
</dbReference>
<protein>
    <submittedName>
        <fullName evidence="1">PhnD/SsuA/transferrin family substrate-binding protein</fullName>
    </submittedName>
</protein>
<evidence type="ECO:0000313" key="1">
    <source>
        <dbReference type="EMBL" id="MBI4726114.1"/>
    </source>
</evidence>
<comment type="caution">
    <text evidence="1">The sequence shown here is derived from an EMBL/GenBank/DDBJ whole genome shotgun (WGS) entry which is preliminary data.</text>
</comment>
<organism evidence="1 2">
    <name type="scientific">candidate division TA06 bacterium</name>
    <dbReference type="NCBI Taxonomy" id="2250710"/>
    <lineage>
        <taxon>Bacteria</taxon>
        <taxon>Bacteria division TA06</taxon>
    </lineage>
</organism>
<dbReference type="SUPFAM" id="SSF53850">
    <property type="entry name" value="Periplasmic binding protein-like II"/>
    <property type="match status" value="1"/>
</dbReference>
<proteinExistence type="predicted"/>
<reference evidence="1" key="1">
    <citation type="submission" date="2020-07" db="EMBL/GenBank/DDBJ databases">
        <title>Huge and variable diversity of episymbiotic CPR bacteria and DPANN archaea in groundwater ecosystems.</title>
        <authorList>
            <person name="He C.Y."/>
            <person name="Keren R."/>
            <person name="Whittaker M."/>
            <person name="Farag I.F."/>
            <person name="Doudna J."/>
            <person name="Cate J.H.D."/>
            <person name="Banfield J.F."/>
        </authorList>
    </citation>
    <scope>NUCLEOTIDE SEQUENCE</scope>
    <source>
        <strain evidence="1">NC_groundwater_1520_Pr4_B-0.1um_53_5</strain>
    </source>
</reference>
<dbReference type="AlphaFoldDB" id="A0A933IB83"/>
<evidence type="ECO:0000313" key="2">
    <source>
        <dbReference type="Proteomes" id="UP000736328"/>
    </source>
</evidence>
<dbReference type="Proteomes" id="UP000736328">
    <property type="component" value="Unassembled WGS sequence"/>
</dbReference>
<sequence>MTMLNIKSESKRQNNLLTWGLTFLLSAFCLLPLAGCDNISRGSLSQEAVKMAVLPAYSTNQMSQKYLPLLKYLSGETGYEVQYIWGQSYAGLSAAIETSGADFVICDPLSYLILQKTHRARPLVISAAAAGLTDVRGMIFVPLDSKITDPLSLKGKLVACASMQSSEGFISQAFYLRSLGLLPGKDYRLLICGTMDEAVKKVAAGQAGAGFGGSGCLEAAKEKGLILLAGAEPVPGWLCLSLKDDNYEVEEKLTQAFLRLNQNNPEHKKVLDGLRCYGFISPSGVDFKGLAEKAQSLNVPF</sequence>
<dbReference type="Gene3D" id="3.40.190.10">
    <property type="entry name" value="Periplasmic binding protein-like II"/>
    <property type="match status" value="2"/>
</dbReference>
<dbReference type="PANTHER" id="PTHR30024">
    <property type="entry name" value="ALIPHATIC SULFONATES-BINDING PROTEIN-RELATED"/>
    <property type="match status" value="1"/>
</dbReference>